<comment type="caution">
    <text evidence="3">The sequence shown here is derived from an EMBL/GenBank/DDBJ whole genome shotgun (WGS) entry which is preliminary data.</text>
</comment>
<dbReference type="EMBL" id="CAUYUJ010000379">
    <property type="protein sequence ID" value="CAK0790203.1"/>
    <property type="molecule type" value="Genomic_DNA"/>
</dbReference>
<evidence type="ECO:0008006" key="5">
    <source>
        <dbReference type="Google" id="ProtNLM"/>
    </source>
</evidence>
<keyword evidence="2" id="KW-0732">Signal</keyword>
<feature type="region of interest" description="Disordered" evidence="1">
    <location>
        <begin position="136"/>
        <end position="161"/>
    </location>
</feature>
<name>A0ABN9PDV1_9DINO</name>
<feature type="signal peptide" evidence="2">
    <location>
        <begin position="1"/>
        <end position="22"/>
    </location>
</feature>
<organism evidence="3 4">
    <name type="scientific">Prorocentrum cordatum</name>
    <dbReference type="NCBI Taxonomy" id="2364126"/>
    <lineage>
        <taxon>Eukaryota</taxon>
        <taxon>Sar</taxon>
        <taxon>Alveolata</taxon>
        <taxon>Dinophyceae</taxon>
        <taxon>Prorocentrales</taxon>
        <taxon>Prorocentraceae</taxon>
        <taxon>Prorocentrum</taxon>
    </lineage>
</organism>
<accession>A0ABN9PDV1</accession>
<sequence>YRHPHALLAAGALAAALRVAEAPASHLEDLLSDVAAYGLLDDQELSGGVAGVVLECEEELLQTWMRCAFEAHELSSFFRVLQAKYSRWGYGRVGLLSPAAALARLQEDRAAVADVRLRRGGEGRLLAETPAIQLLHETATGGDGRPRRGSLEAQPDHSEGE</sequence>
<evidence type="ECO:0000256" key="1">
    <source>
        <dbReference type="SAM" id="MobiDB-lite"/>
    </source>
</evidence>
<evidence type="ECO:0000313" key="4">
    <source>
        <dbReference type="Proteomes" id="UP001189429"/>
    </source>
</evidence>
<feature type="chain" id="PRO_5045275017" description="Cyclin C-terminal domain-containing protein" evidence="2">
    <location>
        <begin position="23"/>
        <end position="161"/>
    </location>
</feature>
<proteinExistence type="predicted"/>
<keyword evidence="4" id="KW-1185">Reference proteome</keyword>
<reference evidence="3" key="1">
    <citation type="submission" date="2023-10" db="EMBL/GenBank/DDBJ databases">
        <authorList>
            <person name="Chen Y."/>
            <person name="Shah S."/>
            <person name="Dougan E. K."/>
            <person name="Thang M."/>
            <person name="Chan C."/>
        </authorList>
    </citation>
    <scope>NUCLEOTIDE SEQUENCE [LARGE SCALE GENOMIC DNA]</scope>
</reference>
<evidence type="ECO:0000313" key="3">
    <source>
        <dbReference type="EMBL" id="CAK0790203.1"/>
    </source>
</evidence>
<dbReference type="Proteomes" id="UP001189429">
    <property type="component" value="Unassembled WGS sequence"/>
</dbReference>
<feature type="compositionally biased region" description="Basic and acidic residues" evidence="1">
    <location>
        <begin position="144"/>
        <end position="161"/>
    </location>
</feature>
<gene>
    <name evidence="3" type="ORF">PCOR1329_LOCUS1549</name>
</gene>
<protein>
    <recommendedName>
        <fullName evidence="5">Cyclin C-terminal domain-containing protein</fullName>
    </recommendedName>
</protein>
<feature type="non-terminal residue" evidence="3">
    <location>
        <position position="1"/>
    </location>
</feature>
<evidence type="ECO:0000256" key="2">
    <source>
        <dbReference type="SAM" id="SignalP"/>
    </source>
</evidence>